<dbReference type="Proteomes" id="UP001501094">
    <property type="component" value="Unassembled WGS sequence"/>
</dbReference>
<accession>A0ABN2NQ97</accession>
<dbReference type="RefSeq" id="WP_344105876.1">
    <property type="nucleotide sequence ID" value="NZ_BAAANL010000009.1"/>
</dbReference>
<proteinExistence type="predicted"/>
<dbReference type="EMBL" id="BAAANL010000009">
    <property type="protein sequence ID" value="GAA1874052.1"/>
    <property type="molecule type" value="Genomic_DNA"/>
</dbReference>
<feature type="transmembrane region" description="Helical" evidence="1">
    <location>
        <begin position="166"/>
        <end position="194"/>
    </location>
</feature>
<feature type="transmembrane region" description="Helical" evidence="1">
    <location>
        <begin position="104"/>
        <end position="120"/>
    </location>
</feature>
<evidence type="ECO:0000256" key="1">
    <source>
        <dbReference type="SAM" id="Phobius"/>
    </source>
</evidence>
<comment type="caution">
    <text evidence="2">The sequence shown here is derived from an EMBL/GenBank/DDBJ whole genome shotgun (WGS) entry which is preliminary data.</text>
</comment>
<gene>
    <name evidence="2" type="ORF">GCM10009751_36960</name>
</gene>
<feature type="transmembrane region" description="Helical" evidence="1">
    <location>
        <begin position="132"/>
        <end position="154"/>
    </location>
</feature>
<keyword evidence="1" id="KW-0472">Membrane</keyword>
<name>A0ABN2NQ97_9MICO</name>
<organism evidence="2 3">
    <name type="scientific">Myceligenerans crystallogenes</name>
    <dbReference type="NCBI Taxonomy" id="316335"/>
    <lineage>
        <taxon>Bacteria</taxon>
        <taxon>Bacillati</taxon>
        <taxon>Actinomycetota</taxon>
        <taxon>Actinomycetes</taxon>
        <taxon>Micrococcales</taxon>
        <taxon>Promicromonosporaceae</taxon>
        <taxon>Myceligenerans</taxon>
    </lineage>
</organism>
<protein>
    <submittedName>
        <fullName evidence="2">Uncharacterized protein</fullName>
    </submittedName>
</protein>
<keyword evidence="1" id="KW-0812">Transmembrane</keyword>
<sequence length="200" mass="20925">MGVYTDRPDGEQRHNDFARLVTDAEDGRFDGVVIADSSRIPDNSDVSHRLFDAVDVIVRCGPAPPPMTSPAQRLVVMIASAAITLLYLQVGLTELFNGPVGWDVGLAAVGLLTLLSRGAIETMRLPTSATRTGIIIALVTLTAAILILTAFGAARVSGLLPPMLAGLFGATAVLNLAMTSAMAGASAASTWVAFERPRHS</sequence>
<keyword evidence="1" id="KW-1133">Transmembrane helix</keyword>
<keyword evidence="3" id="KW-1185">Reference proteome</keyword>
<evidence type="ECO:0000313" key="2">
    <source>
        <dbReference type="EMBL" id="GAA1874052.1"/>
    </source>
</evidence>
<evidence type="ECO:0000313" key="3">
    <source>
        <dbReference type="Proteomes" id="UP001501094"/>
    </source>
</evidence>
<feature type="transmembrane region" description="Helical" evidence="1">
    <location>
        <begin position="74"/>
        <end position="92"/>
    </location>
</feature>
<reference evidence="2 3" key="1">
    <citation type="journal article" date="2019" name="Int. J. Syst. Evol. Microbiol.">
        <title>The Global Catalogue of Microorganisms (GCM) 10K type strain sequencing project: providing services to taxonomists for standard genome sequencing and annotation.</title>
        <authorList>
            <consortium name="The Broad Institute Genomics Platform"/>
            <consortium name="The Broad Institute Genome Sequencing Center for Infectious Disease"/>
            <person name="Wu L."/>
            <person name="Ma J."/>
        </authorList>
    </citation>
    <scope>NUCLEOTIDE SEQUENCE [LARGE SCALE GENOMIC DNA]</scope>
    <source>
        <strain evidence="2 3">JCM 14326</strain>
    </source>
</reference>